<accession>A0A7S1NPD7</accession>
<dbReference type="EMBL" id="HBGA01110651">
    <property type="protein sequence ID" value="CAD9030076.1"/>
    <property type="molecule type" value="Transcribed_RNA"/>
</dbReference>
<proteinExistence type="predicted"/>
<evidence type="ECO:0000313" key="1">
    <source>
        <dbReference type="EMBL" id="CAD9030076.1"/>
    </source>
</evidence>
<reference evidence="1" key="1">
    <citation type="submission" date="2021-01" db="EMBL/GenBank/DDBJ databases">
        <authorList>
            <person name="Corre E."/>
            <person name="Pelletier E."/>
            <person name="Niang G."/>
            <person name="Scheremetjew M."/>
            <person name="Finn R."/>
            <person name="Kale V."/>
            <person name="Holt S."/>
            <person name="Cochrane G."/>
            <person name="Meng A."/>
            <person name="Brown T."/>
            <person name="Cohen L."/>
        </authorList>
    </citation>
    <scope>NUCLEOTIDE SEQUENCE</scope>
    <source>
        <strain evidence="1">NIES-381</strain>
    </source>
</reference>
<dbReference type="AlphaFoldDB" id="A0A7S1NPD7"/>
<protein>
    <submittedName>
        <fullName evidence="1">Uncharacterized protein</fullName>
    </submittedName>
</protein>
<name>A0A7S1NPD7_9EUGL</name>
<sequence>MDNVVNRYGGYVPSWSRHPLETHCGPTKPVPIADRHLPSQPPKVVEYGQTLYKTDTAALSRRTGFEKAKVAPQAQTKDVPPTKQFVGSSLSKDASATVISNPRDPSFYSKMVKDAIKAEVSQPEELDRKADAVKNCRRARGGASGLACLHQAPKVSEMSDVLLESPHLAQESSTYTKEAHETTRPICNFTSNTASDYVKFLGRDSVASTYNKDFGTRGSNPRHRMPNSHLDMADMSVTCDLAAGTAKSMTKIRIPGYTGHCPIDKSNITKINGDDDAVAKFHKANLLVTTKHGMPGYGGYQPHSIYNDSGKPIEPEPHLSTTGTFSKYVADDNVEKAMNVRQAALSNEIKHFFSQGEGNAGIDCDFYYVNFRPMEGMMKHGLKDDQKWISDKELRRNYITRD</sequence>
<gene>
    <name evidence="1" type="ORF">EGYM00392_LOCUS41214</name>
</gene>
<organism evidence="1">
    <name type="scientific">Eutreptiella gymnastica</name>
    <dbReference type="NCBI Taxonomy" id="73025"/>
    <lineage>
        <taxon>Eukaryota</taxon>
        <taxon>Discoba</taxon>
        <taxon>Euglenozoa</taxon>
        <taxon>Euglenida</taxon>
        <taxon>Spirocuta</taxon>
        <taxon>Euglenophyceae</taxon>
        <taxon>Eutreptiales</taxon>
        <taxon>Eutreptiaceae</taxon>
        <taxon>Eutreptiella</taxon>
    </lineage>
</organism>